<dbReference type="AlphaFoldDB" id="A0A1Y1RTF1"/>
<name>A0A1Y1RTF1_9SPIO</name>
<dbReference type="SUPFAM" id="SSF103642">
    <property type="entry name" value="Sec-C motif"/>
    <property type="match status" value="1"/>
</dbReference>
<dbReference type="RefSeq" id="WP_083052915.1">
    <property type="nucleotide sequence ID" value="NZ_MWQY01000030.1"/>
</dbReference>
<gene>
    <name evidence="1" type="ORF">B4O97_18030</name>
</gene>
<dbReference type="OrthoDB" id="369287at2"/>
<dbReference type="Pfam" id="PF02810">
    <property type="entry name" value="SEC-C"/>
    <property type="match status" value="1"/>
</dbReference>
<protein>
    <recommendedName>
        <fullName evidence="3">SEC-C domain-containing protein</fullName>
    </recommendedName>
</protein>
<comment type="caution">
    <text evidence="1">The sequence shown here is derived from an EMBL/GenBank/DDBJ whole genome shotgun (WGS) entry which is preliminary data.</text>
</comment>
<dbReference type="EMBL" id="MWQY01000030">
    <property type="protein sequence ID" value="ORC30686.1"/>
    <property type="molecule type" value="Genomic_DNA"/>
</dbReference>
<dbReference type="InterPro" id="IPR004027">
    <property type="entry name" value="SEC_C_motif"/>
</dbReference>
<sequence>MHASSRSFRTGRRFLARHRPQIALEYFRKALRSCPVDERQELVRTLFYIGIVLKQVGLPSSALKTWLTARGLHKRSYAGRMADRYMNDYGMLRQMSSELDDWNAFYSVQLKKYLESKRSRKIGSQGEKDMIWDLIFEYWQGILRSGVLRGKSNSEKLALFSDVEIIFPYFSLPAEKHEIIQVDFFSRSRVSPDDPCPCHSGLPYGQCCGRIKCDEELLYGLF</sequence>
<dbReference type="Proteomes" id="UP000192343">
    <property type="component" value="Unassembled WGS sequence"/>
</dbReference>
<accession>A0A1Y1RTF1</accession>
<evidence type="ECO:0000313" key="1">
    <source>
        <dbReference type="EMBL" id="ORC30686.1"/>
    </source>
</evidence>
<keyword evidence="2" id="KW-1185">Reference proteome</keyword>
<reference evidence="1 2" key="1">
    <citation type="submission" date="2017-03" db="EMBL/GenBank/DDBJ databases">
        <title>Draft Genome sequence of Marispirochaeta sp. strain JC444.</title>
        <authorList>
            <person name="Shivani Y."/>
            <person name="Subhash Y."/>
            <person name="Sasikala C."/>
            <person name="Ramana C."/>
        </authorList>
    </citation>
    <scope>NUCLEOTIDE SEQUENCE [LARGE SCALE GENOMIC DNA]</scope>
    <source>
        <strain evidence="1 2">JC444</strain>
    </source>
</reference>
<proteinExistence type="predicted"/>
<evidence type="ECO:0008006" key="3">
    <source>
        <dbReference type="Google" id="ProtNLM"/>
    </source>
</evidence>
<evidence type="ECO:0000313" key="2">
    <source>
        <dbReference type="Proteomes" id="UP000192343"/>
    </source>
</evidence>
<organism evidence="1 2">
    <name type="scientific">Marispirochaeta aestuarii</name>
    <dbReference type="NCBI Taxonomy" id="1963862"/>
    <lineage>
        <taxon>Bacteria</taxon>
        <taxon>Pseudomonadati</taxon>
        <taxon>Spirochaetota</taxon>
        <taxon>Spirochaetia</taxon>
        <taxon>Spirochaetales</taxon>
        <taxon>Spirochaetaceae</taxon>
        <taxon>Marispirochaeta</taxon>
    </lineage>
</organism>